<reference evidence="1" key="1">
    <citation type="submission" date="2016-10" db="EMBL/GenBank/DDBJ databases">
        <authorList>
            <person name="Benchimol M."/>
            <person name="Almeida L.G."/>
            <person name="Vasconcelos A.T."/>
            <person name="Perreira-Neves A."/>
            <person name="Rosa I.A."/>
            <person name="Tasca T."/>
            <person name="Bogo M.R."/>
            <person name="de Souza W."/>
        </authorList>
    </citation>
    <scope>NUCLEOTIDE SEQUENCE [LARGE SCALE GENOMIC DNA]</scope>
    <source>
        <strain evidence="1">K</strain>
    </source>
</reference>
<sequence length="2045" mass="234008">MNSSNVYSDYVPEVIISKTKDIYHNTVEELMQMSNSKEDDILKKFSNWPRSNETVSTAYIECINDIVTVGLPFPDLAINVLLQLVNINEQEKGKLNEHLKADFGVEKKNALQQIVFSWLIYFIFADSVAQLITYSSNYTDPTILSICESLVEKNLDVLGKEFKKFQKLFEHLLIKILKQCSVLAAHFAKEKNQYDQAINSIELHIFGTQNKDSTKIARRFTLYRFLHHGDKSLMFTQKYLLPLLQSEKKTFILEIIYDAIKWAILQIPKTSESKLEKLSKEFNKSNDIIKRSLFEFKAILLARTEDIDFHKIAKLLRDPPKGTEPESFLKGFLYILRGPNFVPNNEFWEFGERNGEFKLALEKTQILTDLTEGKPHKKGDSKEIGDETSFCGLFLRFVANELYNCETATKIIFNLLSRNLIESASILITEINKNSQKGIADRLIGPFLSALTLVFDVNTGFIDNKTITIDQINNLKISIKSLIHHKYLEYKYPSAAEKPSACRTVSVQLCPNTISPNDEIIPESFTNAYRQRIEDAQKKIEETNLPKGRENIEDVVKVLVKYRKGAESQIPIYLISLLYQTINKSDSTKHFFIPMVNAANSSEGKLAFFALYALQVYYIKKEFCVLPILLAINQVMKDTICQKNAFTLLNLLYQLLSLPRMNVLEEDMDTFTQWTAELQAILLAQLTSPYAIIRDMVLLVMQRLDTICSDYQIDTTICSLMLQYNVQMTKRVASRLVSSGNNIKSFDKISFNVAARSSQLLIYQLYLSEYAQVLLRPEMKSVLEKFWELKLWDRIKIPSPKGTIDNIDQYSWETLPIIAFTQRIVPLQKETADIIFKNYHLLPNNHSLTVYEIFQRPLIGGINEQNILKQRIKFWNKNIPILCQFLVQSDEKWPFETLASVANSSCIELMPTFISKTITSLSTLSAESKNFSITCIIRFSCLLRCVALAPDFALIAATQINDIKIIFTKFFDWYHKTFKSLGIKCDLNNLTLNYHNQVSEDQIDDLVSMYSDCVRYFSRAFTCANNIGSTGAIRAHIQPSWLTNEEIWPIKSRRESFEYLICATNSNFDRNKTLSALVSLIESVDIFDEQYPIKDKYYKYFLELESQYKDYRILYHLLLHHPNIFNDILTSSIQVPINFGFYFFRAICENFPSNNNEINVDELSETDVEENEKVVDKSGYLIVSALLFIGSSHEGCRQCAFNLLKRVSPILCTFNNQKDITAAAEINAYLEKHRGELCVYSFAPTLEQCFELSAFIAKNMRFIIPKVFDAFFTFFAHIDNNSFTNIDDIYIPLLLNAIAPFFRQITLDSTCSAYPDDFKSKTDVRAIDVITSLFNFYPALLKTHLLYYSRIFGEIFFNSENVNPLSKLVVMLASNDPSYIAPSTTVLIYLVQKEPAIVLTILTQRLTFGHWFTDSIGSKILTEKPYNILDWINLTLNVLKEVALANFSLLFPYIHYVIHFCLIFNNRMGGAVHSLLQAITHNFGIDQILTSTHISFTSKTPNDSLSIKEIVYHCGDYLQRIFPLAISAWTTEALQWATSCGDLSIAHDSAVIYSFLLSEFRPCDSTFIISSLNEVLAEYSLNQKLLANTENVNELYSFIHGCIKMLGSNTKAASKVDAISSLSMVFNIASVFLEAVLDDEETANLALQVMLTFIDSKFQLTSDQLMPHLINVAKMLPVTFNEPNVAKFLISLIFNLPASTSQKIKVISLCLLLPIYYAGTCAYHSINPYSTFIQDDLVIDLFECADKLGKSEFAGDSRYSEIFIKYFENDQLEAESRLIDRKRPIDLINELTAEVWRSDSENIQELGIIFHSIVSIDVKDPSSSSAGLSSKEIRSAIFAVVKSFIDTCPESKLLHLSSFSPIMSVAISDNGVSARDLISRLSEVTANSDIKSPIYQKLPQLEQLNQQDIIKELTAHIQEQSAFMPLLKEENIYFNDPTSQFKVLMICLKCEKHLEQQMEALNGVKFQPFDEQMKFWTAANQAIESKKKQNLEIPEAFDFYAQAMAMTPISRNTKNIALEKSYFEPQCFILRDEEFDAFEKRLNLE</sequence>
<dbReference type="VEuPathDB" id="TrichDB:TRFO_32794"/>
<comment type="caution">
    <text evidence="1">The sequence shown here is derived from an EMBL/GenBank/DDBJ whole genome shotgun (WGS) entry which is preliminary data.</text>
</comment>
<dbReference type="Proteomes" id="UP000179807">
    <property type="component" value="Unassembled WGS sequence"/>
</dbReference>
<organism evidence="1 2">
    <name type="scientific">Tritrichomonas foetus</name>
    <dbReference type="NCBI Taxonomy" id="1144522"/>
    <lineage>
        <taxon>Eukaryota</taxon>
        <taxon>Metamonada</taxon>
        <taxon>Parabasalia</taxon>
        <taxon>Tritrichomonadida</taxon>
        <taxon>Tritrichomonadidae</taxon>
        <taxon>Tritrichomonas</taxon>
    </lineage>
</organism>
<dbReference type="EMBL" id="MLAK01000952">
    <property type="protein sequence ID" value="OHT00483.1"/>
    <property type="molecule type" value="Genomic_DNA"/>
</dbReference>
<dbReference type="OrthoDB" id="10574917at2759"/>
<evidence type="ECO:0000313" key="1">
    <source>
        <dbReference type="EMBL" id="OHT00483.1"/>
    </source>
</evidence>
<dbReference type="GeneID" id="94843399"/>
<protein>
    <submittedName>
        <fullName evidence="1">Uncharacterized protein</fullName>
    </submittedName>
</protein>
<keyword evidence="2" id="KW-1185">Reference proteome</keyword>
<evidence type="ECO:0000313" key="2">
    <source>
        <dbReference type="Proteomes" id="UP000179807"/>
    </source>
</evidence>
<name>A0A1J4JN29_9EUKA</name>
<gene>
    <name evidence="1" type="ORF">TRFO_32794</name>
</gene>
<dbReference type="RefSeq" id="XP_068353619.1">
    <property type="nucleotide sequence ID" value="XM_068508695.1"/>
</dbReference>
<accession>A0A1J4JN29</accession>
<proteinExistence type="predicted"/>